<proteinExistence type="predicted"/>
<evidence type="ECO:0000256" key="2">
    <source>
        <dbReference type="SAM" id="Phobius"/>
    </source>
</evidence>
<feature type="region of interest" description="Disordered" evidence="1">
    <location>
        <begin position="174"/>
        <end position="204"/>
    </location>
</feature>
<reference evidence="3" key="1">
    <citation type="journal article" date="2021" name="Nat. Commun.">
        <title>Genetic determinants of endophytism in the Arabidopsis root mycobiome.</title>
        <authorList>
            <person name="Mesny F."/>
            <person name="Miyauchi S."/>
            <person name="Thiergart T."/>
            <person name="Pickel B."/>
            <person name="Atanasova L."/>
            <person name="Karlsson M."/>
            <person name="Huettel B."/>
            <person name="Barry K.W."/>
            <person name="Haridas S."/>
            <person name="Chen C."/>
            <person name="Bauer D."/>
            <person name="Andreopoulos W."/>
            <person name="Pangilinan J."/>
            <person name="LaButti K."/>
            <person name="Riley R."/>
            <person name="Lipzen A."/>
            <person name="Clum A."/>
            <person name="Drula E."/>
            <person name="Henrissat B."/>
            <person name="Kohler A."/>
            <person name="Grigoriev I.V."/>
            <person name="Martin F.M."/>
            <person name="Hacquard S."/>
        </authorList>
    </citation>
    <scope>NUCLEOTIDE SEQUENCE</scope>
    <source>
        <strain evidence="3">MPI-SDFR-AT-0120</strain>
    </source>
</reference>
<feature type="compositionally biased region" description="Pro residues" evidence="1">
    <location>
        <begin position="126"/>
        <end position="138"/>
    </location>
</feature>
<dbReference type="Proteomes" id="UP000813461">
    <property type="component" value="Unassembled WGS sequence"/>
</dbReference>
<protein>
    <submittedName>
        <fullName evidence="3">Uncharacterized protein</fullName>
    </submittedName>
</protein>
<keyword evidence="2" id="KW-1133">Transmembrane helix</keyword>
<evidence type="ECO:0000313" key="4">
    <source>
        <dbReference type="Proteomes" id="UP000813461"/>
    </source>
</evidence>
<comment type="caution">
    <text evidence="3">The sequence shown here is derived from an EMBL/GenBank/DDBJ whole genome shotgun (WGS) entry which is preliminary data.</text>
</comment>
<name>A0A8K0QTW9_9PLEO</name>
<feature type="region of interest" description="Disordered" evidence="1">
    <location>
        <begin position="117"/>
        <end position="139"/>
    </location>
</feature>
<keyword evidence="4" id="KW-1185">Reference proteome</keyword>
<organism evidence="3 4">
    <name type="scientific">Paraphoma chrysanthemicola</name>
    <dbReference type="NCBI Taxonomy" id="798071"/>
    <lineage>
        <taxon>Eukaryota</taxon>
        <taxon>Fungi</taxon>
        <taxon>Dikarya</taxon>
        <taxon>Ascomycota</taxon>
        <taxon>Pezizomycotina</taxon>
        <taxon>Dothideomycetes</taxon>
        <taxon>Pleosporomycetidae</taxon>
        <taxon>Pleosporales</taxon>
        <taxon>Pleosporineae</taxon>
        <taxon>Phaeosphaeriaceae</taxon>
        <taxon>Paraphoma</taxon>
    </lineage>
</organism>
<accession>A0A8K0QTW9</accession>
<evidence type="ECO:0000256" key="1">
    <source>
        <dbReference type="SAM" id="MobiDB-lite"/>
    </source>
</evidence>
<keyword evidence="2" id="KW-0812">Transmembrane</keyword>
<gene>
    <name evidence="3" type="ORF">FB567DRAFT_612918</name>
</gene>
<dbReference type="OrthoDB" id="10595487at2759"/>
<evidence type="ECO:0000313" key="3">
    <source>
        <dbReference type="EMBL" id="KAH7070874.1"/>
    </source>
</evidence>
<feature type="transmembrane region" description="Helical" evidence="2">
    <location>
        <begin position="44"/>
        <end position="65"/>
    </location>
</feature>
<keyword evidence="2" id="KW-0472">Membrane</keyword>
<sequence>MGQDGQSLHQPWTYKETSSSLDLSFTHKLNAGASKMLSYEPGPVTISDVLFLLYATQFILLAIYVRRSYHLIRRHIKRTQRLQDYQTTVRTAPASHPQPIATPLPIRQRFAARPLNAHHPQQPQRHQPPTPLHPPRPTQFPTRAILARIEQRLDLVDRRVGLLQAQMAATNNNALNQTNLGLPDDSTSSTEGSSTTLPSQNERP</sequence>
<dbReference type="AlphaFoldDB" id="A0A8K0QTW9"/>
<dbReference type="EMBL" id="JAGMVJ010000026">
    <property type="protein sequence ID" value="KAH7070874.1"/>
    <property type="molecule type" value="Genomic_DNA"/>
</dbReference>